<evidence type="ECO:0000256" key="3">
    <source>
        <dbReference type="PIRSR" id="PIRSR605511-2"/>
    </source>
</evidence>
<dbReference type="STRING" id="1141662.OOA_05796"/>
<feature type="binding site" evidence="3">
    <location>
        <position position="146"/>
    </location>
    <ligand>
        <name>a divalent metal cation</name>
        <dbReference type="ChEBI" id="CHEBI:60240"/>
    </ligand>
</feature>
<comment type="caution">
    <text evidence="5">The sequence shown here is derived from an EMBL/GenBank/DDBJ whole genome shotgun (WGS) entry which is preliminary data.</text>
</comment>
<keyword evidence="3" id="KW-0862">Zinc</keyword>
<evidence type="ECO:0000256" key="2">
    <source>
        <dbReference type="PIRSR" id="PIRSR605511-1"/>
    </source>
</evidence>
<keyword evidence="6" id="KW-1185">Reference proteome</keyword>
<feature type="binding site" evidence="3">
    <location>
        <position position="16"/>
    </location>
    <ligand>
        <name>a divalent metal cation</name>
        <dbReference type="ChEBI" id="CHEBI:60240"/>
    </ligand>
</feature>
<organism evidence="5 6">
    <name type="scientific">Providencia burhodogranariea DSM 19968</name>
    <dbReference type="NCBI Taxonomy" id="1141662"/>
    <lineage>
        <taxon>Bacteria</taxon>
        <taxon>Pseudomonadati</taxon>
        <taxon>Pseudomonadota</taxon>
        <taxon>Gammaproteobacteria</taxon>
        <taxon>Enterobacterales</taxon>
        <taxon>Morganellaceae</taxon>
        <taxon>Providencia</taxon>
    </lineage>
</organism>
<comment type="similarity">
    <text evidence="1">Belongs to the SMP-30/CGR1 family.</text>
</comment>
<dbReference type="InterPro" id="IPR013658">
    <property type="entry name" value="SGL"/>
</dbReference>
<evidence type="ECO:0000313" key="5">
    <source>
        <dbReference type="EMBL" id="EKT62965.1"/>
    </source>
</evidence>
<accession>K8X3E2</accession>
<dbReference type="HOGENOM" id="CLU_036110_3_1_6"/>
<feature type="domain" description="SMP-30/Gluconolactonase/LRE-like region" evidence="4">
    <location>
        <begin position="14"/>
        <end position="254"/>
    </location>
</feature>
<reference evidence="5 6" key="1">
    <citation type="journal article" date="2012" name="BMC Genomics">
        <title>Comparative genomics of bacteria in the genus Providencia isolated from wild Drosophila melanogaster.</title>
        <authorList>
            <person name="Galac M.R."/>
            <person name="Lazzaro B.P."/>
        </authorList>
    </citation>
    <scope>NUCLEOTIDE SEQUENCE [LARGE SCALE GENOMIC DNA]</scope>
    <source>
        <strain evidence="5 6">DSM 19968</strain>
    </source>
</reference>
<dbReference type="GO" id="GO:0004341">
    <property type="term" value="F:gluconolactonase activity"/>
    <property type="evidence" value="ECO:0007669"/>
    <property type="project" value="TreeGrafter"/>
</dbReference>
<feature type="binding site" evidence="3">
    <location>
        <position position="196"/>
    </location>
    <ligand>
        <name>a divalent metal cation</name>
        <dbReference type="ChEBI" id="CHEBI:60240"/>
    </ligand>
</feature>
<dbReference type="AlphaFoldDB" id="K8X3E2"/>
<evidence type="ECO:0000313" key="6">
    <source>
        <dbReference type="Proteomes" id="UP000009336"/>
    </source>
</evidence>
<feature type="active site" description="Proton donor/acceptor" evidence="2">
    <location>
        <position position="196"/>
    </location>
</feature>
<comment type="cofactor">
    <cofactor evidence="3">
        <name>Zn(2+)</name>
        <dbReference type="ChEBI" id="CHEBI:29105"/>
    </cofactor>
    <text evidence="3">Binds 1 divalent metal cation per subunit.</text>
</comment>
<protein>
    <submittedName>
        <fullName evidence="5">Transcriptional regulator, IclR family protein</fullName>
    </submittedName>
</protein>
<dbReference type="GO" id="GO:0005509">
    <property type="term" value="F:calcium ion binding"/>
    <property type="evidence" value="ECO:0007669"/>
    <property type="project" value="TreeGrafter"/>
</dbReference>
<dbReference type="InterPro" id="IPR011042">
    <property type="entry name" value="6-blade_b-propeller_TolB-like"/>
</dbReference>
<dbReference type="Proteomes" id="UP000009336">
    <property type="component" value="Unassembled WGS sequence"/>
</dbReference>
<feature type="binding site" evidence="3">
    <location>
        <position position="100"/>
    </location>
    <ligand>
        <name>substrate</name>
    </ligand>
</feature>
<dbReference type="RefSeq" id="WP_008911191.1">
    <property type="nucleotide sequence ID" value="NZ_KB233222.1"/>
</dbReference>
<dbReference type="PANTHER" id="PTHR10907">
    <property type="entry name" value="REGUCALCIN"/>
    <property type="match status" value="1"/>
</dbReference>
<dbReference type="PRINTS" id="PR01790">
    <property type="entry name" value="SMP30FAMILY"/>
</dbReference>
<dbReference type="PATRIC" id="fig|1141662.3.peg.1176"/>
<evidence type="ECO:0000256" key="1">
    <source>
        <dbReference type="ARBA" id="ARBA00008853"/>
    </source>
</evidence>
<proteinExistence type="inferred from homology"/>
<dbReference type="EMBL" id="AKKL01000016">
    <property type="protein sequence ID" value="EKT62965.1"/>
    <property type="molecule type" value="Genomic_DNA"/>
</dbReference>
<evidence type="ECO:0000259" key="4">
    <source>
        <dbReference type="Pfam" id="PF08450"/>
    </source>
</evidence>
<feature type="binding site" evidence="3">
    <location>
        <position position="98"/>
    </location>
    <ligand>
        <name>substrate</name>
    </ligand>
</feature>
<dbReference type="PANTHER" id="PTHR10907:SF47">
    <property type="entry name" value="REGUCALCIN"/>
    <property type="match status" value="1"/>
</dbReference>
<gene>
    <name evidence="5" type="ORF">OOA_05796</name>
</gene>
<dbReference type="SUPFAM" id="SSF63829">
    <property type="entry name" value="Calcium-dependent phosphotriesterase"/>
    <property type="match status" value="1"/>
</dbReference>
<dbReference type="Pfam" id="PF08450">
    <property type="entry name" value="SGL"/>
    <property type="match status" value="1"/>
</dbReference>
<dbReference type="InterPro" id="IPR005511">
    <property type="entry name" value="SMP-30"/>
</dbReference>
<dbReference type="Gene3D" id="2.120.10.30">
    <property type="entry name" value="TolB, C-terminal domain"/>
    <property type="match status" value="1"/>
</dbReference>
<dbReference type="OrthoDB" id="9775406at2"/>
<sequence>MYQTNIVANTQTILGESPIWSDARQSLLWVDTLQGTLLAFDPKTSAHTSYPTSAPLTFIAENPEKELIVGIGCQLTRFDQQSNWQLIGLAPHSREGYRLNDAKFDAKGRLWCGLMSEQLIENSGYLYSFDQNGCWRTIDTGFTLINGIDWSQDNKTMFVTDSIKRVIYAYDFDLSTGDVSHKRIFTQFSDTDGKPDGLVVDADGYVLSVLFDGSAIARISPNGDDIQFCSLPVKRPTSCCFSENGQVLYLTSARLGLTEQELIESPASGTLLKIDYQKLSEQLANKPLV</sequence>
<dbReference type="GO" id="GO:0019853">
    <property type="term" value="P:L-ascorbic acid biosynthetic process"/>
    <property type="evidence" value="ECO:0007669"/>
    <property type="project" value="TreeGrafter"/>
</dbReference>
<dbReference type="eggNOG" id="COG3386">
    <property type="taxonomic scope" value="Bacteria"/>
</dbReference>
<keyword evidence="3" id="KW-0479">Metal-binding</keyword>
<name>K8X3E2_9GAMM</name>